<reference evidence="1" key="1">
    <citation type="submission" date="2018-01" db="EMBL/GenBank/DDBJ databases">
        <title>An insight into the sialome of Amazonian anophelines.</title>
        <authorList>
            <person name="Ribeiro J.M."/>
            <person name="Scarpassa V."/>
            <person name="Calvo E."/>
        </authorList>
    </citation>
    <scope>NUCLEOTIDE SEQUENCE</scope>
    <source>
        <tissue evidence="1">Salivary glands</tissue>
    </source>
</reference>
<accession>A0A2M4CBX6</accession>
<name>A0A2M4CBX6_9DIPT</name>
<organism evidence="1">
    <name type="scientific">Anopheles marajoara</name>
    <dbReference type="NCBI Taxonomy" id="58244"/>
    <lineage>
        <taxon>Eukaryota</taxon>
        <taxon>Metazoa</taxon>
        <taxon>Ecdysozoa</taxon>
        <taxon>Arthropoda</taxon>
        <taxon>Hexapoda</taxon>
        <taxon>Insecta</taxon>
        <taxon>Pterygota</taxon>
        <taxon>Neoptera</taxon>
        <taxon>Endopterygota</taxon>
        <taxon>Diptera</taxon>
        <taxon>Nematocera</taxon>
        <taxon>Culicoidea</taxon>
        <taxon>Culicidae</taxon>
        <taxon>Anophelinae</taxon>
        <taxon>Anopheles</taxon>
    </lineage>
</organism>
<evidence type="ECO:0000313" key="1">
    <source>
        <dbReference type="EMBL" id="MBW62814.1"/>
    </source>
</evidence>
<proteinExistence type="predicted"/>
<protein>
    <submittedName>
        <fullName evidence="1">Putative secreted protein</fullName>
    </submittedName>
</protein>
<sequence>MALTFALLHYQSMNSVVFLSRCMGICCCFDKPSPNFVQSHIKVRCVCVYDRGIGLHNLPCSFLLPHPFNENRPSHTQKS</sequence>
<dbReference type="AlphaFoldDB" id="A0A2M4CBX6"/>
<dbReference type="EMBL" id="GGFJ01013673">
    <property type="protein sequence ID" value="MBW62814.1"/>
    <property type="molecule type" value="Transcribed_RNA"/>
</dbReference>